<feature type="region of interest" description="Disordered" evidence="1">
    <location>
        <begin position="96"/>
        <end position="153"/>
    </location>
</feature>
<proteinExistence type="predicted"/>
<gene>
    <name evidence="2" type="ORF">ANN_17469</name>
</gene>
<sequence length="153" mass="17070">MSPESSTENYPAFGHIGLRENSGKNLNQVTCPDRESSPGHLVSRPDALTSKASCLGLALRNARWFESSWEKKRCHEISVSVWDQCPPSIVMHLGRSCTRNGKSSNVKKDFEHPGGQRLQSLPRTRRLDDKNGKTLHSLHKHGISKRLGLQTST</sequence>
<evidence type="ECO:0000256" key="1">
    <source>
        <dbReference type="SAM" id="MobiDB-lite"/>
    </source>
</evidence>
<feature type="region of interest" description="Disordered" evidence="1">
    <location>
        <begin position="24"/>
        <end position="45"/>
    </location>
</feature>
<evidence type="ECO:0000313" key="3">
    <source>
        <dbReference type="Proteomes" id="UP001148838"/>
    </source>
</evidence>
<dbReference type="EMBL" id="JAJSOF020000021">
    <property type="protein sequence ID" value="KAJ4437331.1"/>
    <property type="molecule type" value="Genomic_DNA"/>
</dbReference>
<reference evidence="2 3" key="1">
    <citation type="journal article" date="2022" name="Allergy">
        <title>Genome assembly and annotation of Periplaneta americana reveal a comprehensive cockroach allergen profile.</title>
        <authorList>
            <person name="Wang L."/>
            <person name="Xiong Q."/>
            <person name="Saelim N."/>
            <person name="Wang L."/>
            <person name="Nong W."/>
            <person name="Wan A.T."/>
            <person name="Shi M."/>
            <person name="Liu X."/>
            <person name="Cao Q."/>
            <person name="Hui J.H.L."/>
            <person name="Sookrung N."/>
            <person name="Leung T.F."/>
            <person name="Tungtrongchitr A."/>
            <person name="Tsui S.K.W."/>
        </authorList>
    </citation>
    <scope>NUCLEOTIDE SEQUENCE [LARGE SCALE GENOMIC DNA]</scope>
    <source>
        <strain evidence="2">PWHHKU_190912</strain>
    </source>
</reference>
<accession>A0ABQ8SU88</accession>
<organism evidence="2 3">
    <name type="scientific">Periplaneta americana</name>
    <name type="common">American cockroach</name>
    <name type="synonym">Blatta americana</name>
    <dbReference type="NCBI Taxonomy" id="6978"/>
    <lineage>
        <taxon>Eukaryota</taxon>
        <taxon>Metazoa</taxon>
        <taxon>Ecdysozoa</taxon>
        <taxon>Arthropoda</taxon>
        <taxon>Hexapoda</taxon>
        <taxon>Insecta</taxon>
        <taxon>Pterygota</taxon>
        <taxon>Neoptera</taxon>
        <taxon>Polyneoptera</taxon>
        <taxon>Dictyoptera</taxon>
        <taxon>Blattodea</taxon>
        <taxon>Blattoidea</taxon>
        <taxon>Blattidae</taxon>
        <taxon>Blattinae</taxon>
        <taxon>Periplaneta</taxon>
    </lineage>
</organism>
<evidence type="ECO:0000313" key="2">
    <source>
        <dbReference type="EMBL" id="KAJ4437331.1"/>
    </source>
</evidence>
<comment type="caution">
    <text evidence="2">The sequence shown here is derived from an EMBL/GenBank/DDBJ whole genome shotgun (WGS) entry which is preliminary data.</text>
</comment>
<keyword evidence="3" id="KW-1185">Reference proteome</keyword>
<name>A0ABQ8SU88_PERAM</name>
<dbReference type="Proteomes" id="UP001148838">
    <property type="component" value="Unassembled WGS sequence"/>
</dbReference>
<protein>
    <submittedName>
        <fullName evidence="2">Uncharacterized protein</fullName>
    </submittedName>
</protein>